<dbReference type="PANTHER" id="PTHR34835">
    <property type="entry name" value="OS07G0283600 PROTEIN-RELATED"/>
    <property type="match status" value="1"/>
</dbReference>
<keyword evidence="2" id="KW-0645">Protease</keyword>
<dbReference type="Proteomes" id="UP000813463">
    <property type="component" value="Chromosome 5"/>
</dbReference>
<dbReference type="SUPFAM" id="SSF54001">
    <property type="entry name" value="Cysteine proteinases"/>
    <property type="match status" value="1"/>
</dbReference>
<feature type="region of interest" description="Disordered" evidence="4">
    <location>
        <begin position="953"/>
        <end position="1066"/>
    </location>
</feature>
<keyword evidence="3" id="KW-0378">Hydrolase</keyword>
<protein>
    <recommendedName>
        <fullName evidence="5">Ubiquitin-like protease family profile domain-containing protein</fullName>
    </recommendedName>
</protein>
<dbReference type="InterPro" id="IPR038765">
    <property type="entry name" value="Papain-like_cys_pep_sf"/>
</dbReference>
<evidence type="ECO:0000313" key="6">
    <source>
        <dbReference type="Proteomes" id="UP000813463"/>
    </source>
</evidence>
<evidence type="ECO:0000256" key="3">
    <source>
        <dbReference type="ARBA" id="ARBA00022801"/>
    </source>
</evidence>
<feature type="region of interest" description="Disordered" evidence="4">
    <location>
        <begin position="1"/>
        <end position="85"/>
    </location>
</feature>
<evidence type="ECO:0000256" key="1">
    <source>
        <dbReference type="ARBA" id="ARBA00005234"/>
    </source>
</evidence>
<proteinExistence type="inferred from homology"/>
<reference evidence="6" key="1">
    <citation type="journal article" date="2021" name="Nat. Commun.">
        <title>Genomic analyses provide insights into spinach domestication and the genetic basis of agronomic traits.</title>
        <authorList>
            <person name="Cai X."/>
            <person name="Sun X."/>
            <person name="Xu C."/>
            <person name="Sun H."/>
            <person name="Wang X."/>
            <person name="Ge C."/>
            <person name="Zhang Z."/>
            <person name="Wang Q."/>
            <person name="Fei Z."/>
            <person name="Jiao C."/>
            <person name="Wang Q."/>
        </authorList>
    </citation>
    <scope>NUCLEOTIDE SEQUENCE [LARGE SCALE GENOMIC DNA]</scope>
    <source>
        <strain evidence="6">cv. Varoflay</strain>
    </source>
</reference>
<comment type="similarity">
    <text evidence="1">Belongs to the peptidase C48 family.</text>
</comment>
<dbReference type="PANTHER" id="PTHR34835:SF89">
    <property type="entry name" value="OS07G0283600 PROTEIN"/>
    <property type="match status" value="1"/>
</dbReference>
<evidence type="ECO:0000313" key="7">
    <source>
        <dbReference type="RefSeq" id="XP_056685720.1"/>
    </source>
</evidence>
<accession>A0ABM3QQU7</accession>
<dbReference type="InterPro" id="IPR003653">
    <property type="entry name" value="Peptidase_C48_C"/>
</dbReference>
<name>A0ABM3QQU7_SPIOL</name>
<keyword evidence="6" id="KW-1185">Reference proteome</keyword>
<gene>
    <name evidence="7" type="primary">LOC130461589</name>
</gene>
<feature type="compositionally biased region" description="Acidic residues" evidence="4">
    <location>
        <begin position="14"/>
        <end position="68"/>
    </location>
</feature>
<sequence length="1066" mass="120648">MPRSKTVNVKEILQEDDDIQYPDSENIEYDDDDDDVVYEDDEDVNTDEDQDENWEQDENGDEDEDEDVNAGLVKPTGKGKKKPGVMEKKVMVKSELVEIKTKGKKARIKAEVDANVPVDAENDVQILDGGCSTSNLTTQCRPTALLAVIETFNSNQIKSVSEIGFGWLLSLPTQTSKLDTTLFPWLIDHFDPVSWLFKIEAGKEFIFSPCDVHDVFLLPLHSDNPIVDSSTRTKDVGLKNQWRDYFKVKKNATIPLRLLEIKMGELVEGGEMFKRIFVMFAFSVFLAPIANRTADLGLVKVLEDVDEIKNLDWCGYVHERLFRAIRKHKTSGCQGNVGGCLWVLQVVYFHRLQFRGIAESCSLPLMKHWSGTKIHERLVLEKDSACFGSGLLNTVTYPVCQKLGFEEGFAKICGRHDAVNDDENHIRFVIPDGQLSNSAIQSISTDEMHAEFLRMKRNLEIVSNFHLKQLEAVAALRRRSSPSLPDDDLDPRYYAMMQELGEMVVSVQSMPGGLENIYCDGKPNAIPQDDSPNKKIQGVLDEINVNETANKTDVQCEEPRIVDATTDPAQQTNQGATLEVDVQPSLSEQLVVPLPIVEPLPSVEPLASAETAPKELKVYEPTVGYHSIIHSSFTDGKAKIGIPCGKVNTEPFLVGHFMRFYKRNMKRLPELYQEVADYCLLDDPVVVKAEETLVWFDTVHMIEREDMLSLAEDQEIYLSIIECWALMINANEMQHASPPSKFCFGVRQSEILELLWQDSTNEAAMDQLLICWKEWIDIHNNGFDITCVDLVFVPFFREHHFFLFVLNLKTKTMQHLDNLVYDEAQIIELENFSTVLCDLLGTFLDDRGNNHEGDIGTYPMEEVEFDWKTAKGSDLDCGIYTMISMLTFEGIKCSCPDLKEPHKRIVLRAEICVTLVLSDMNDKRAEVLNKLADFNSKRVDVYPYVVTRRKQKLADDRKLKKEAAKKEKEVEKKAEENANENKKPEGKIAQENANENEKPEGNMAEMNNNVADVNDNAAEGNKQPLKTFTSRKRLKRNVADASVPENVGPPEKKQAPTKRTAKKPAA</sequence>
<dbReference type="RefSeq" id="XP_056685720.1">
    <property type="nucleotide sequence ID" value="XM_056829742.1"/>
</dbReference>
<dbReference type="PROSITE" id="PS50600">
    <property type="entry name" value="ULP_PROTEASE"/>
    <property type="match status" value="1"/>
</dbReference>
<evidence type="ECO:0000259" key="5">
    <source>
        <dbReference type="PROSITE" id="PS50600"/>
    </source>
</evidence>
<feature type="compositionally biased region" description="Low complexity" evidence="4">
    <location>
        <begin position="1002"/>
        <end position="1019"/>
    </location>
</feature>
<evidence type="ECO:0000256" key="4">
    <source>
        <dbReference type="SAM" id="MobiDB-lite"/>
    </source>
</evidence>
<feature type="compositionally biased region" description="Basic and acidic residues" evidence="4">
    <location>
        <begin position="953"/>
        <end position="988"/>
    </location>
</feature>
<dbReference type="GeneID" id="130461589"/>
<feature type="domain" description="Ubiquitin-like protease family profile" evidence="5">
    <location>
        <begin position="700"/>
        <end position="888"/>
    </location>
</feature>
<dbReference type="Gene3D" id="3.40.395.10">
    <property type="entry name" value="Adenoviral Proteinase, Chain A"/>
    <property type="match status" value="1"/>
</dbReference>
<reference evidence="7" key="2">
    <citation type="submission" date="2025-08" db="UniProtKB">
        <authorList>
            <consortium name="RefSeq"/>
        </authorList>
    </citation>
    <scope>IDENTIFICATION</scope>
    <source>
        <tissue evidence="7">Leaf</tissue>
    </source>
</reference>
<organism evidence="6 7">
    <name type="scientific">Spinacia oleracea</name>
    <name type="common">Spinach</name>
    <dbReference type="NCBI Taxonomy" id="3562"/>
    <lineage>
        <taxon>Eukaryota</taxon>
        <taxon>Viridiplantae</taxon>
        <taxon>Streptophyta</taxon>
        <taxon>Embryophyta</taxon>
        <taxon>Tracheophyta</taxon>
        <taxon>Spermatophyta</taxon>
        <taxon>Magnoliopsida</taxon>
        <taxon>eudicotyledons</taxon>
        <taxon>Gunneridae</taxon>
        <taxon>Pentapetalae</taxon>
        <taxon>Caryophyllales</taxon>
        <taxon>Chenopodiaceae</taxon>
        <taxon>Chenopodioideae</taxon>
        <taxon>Anserineae</taxon>
        <taxon>Spinacia</taxon>
    </lineage>
</organism>
<evidence type="ECO:0000256" key="2">
    <source>
        <dbReference type="ARBA" id="ARBA00022670"/>
    </source>
</evidence>
<feature type="compositionally biased region" description="Basic residues" evidence="4">
    <location>
        <begin position="1055"/>
        <end position="1066"/>
    </location>
</feature>